<feature type="compositionally biased region" description="Polar residues" evidence="5">
    <location>
        <begin position="795"/>
        <end position="804"/>
    </location>
</feature>
<dbReference type="PANTHER" id="PTHR32002:SF44">
    <property type="entry name" value="PROTEIN NLP4"/>
    <property type="match status" value="1"/>
</dbReference>
<dbReference type="InterPro" id="IPR045012">
    <property type="entry name" value="NLP"/>
</dbReference>
<name>A0A5P1F156_ASPOF</name>
<dbReference type="Pfam" id="PF02042">
    <property type="entry name" value="RWP-RK"/>
    <property type="match status" value="1"/>
</dbReference>
<evidence type="ECO:0000313" key="9">
    <source>
        <dbReference type="Proteomes" id="UP000243459"/>
    </source>
</evidence>
<dbReference type="Proteomes" id="UP000243459">
    <property type="component" value="Chromosome 4"/>
</dbReference>
<reference evidence="9" key="1">
    <citation type="journal article" date="2017" name="Nat. Commun.">
        <title>The asparagus genome sheds light on the origin and evolution of a young Y chromosome.</title>
        <authorList>
            <person name="Harkess A."/>
            <person name="Zhou J."/>
            <person name="Xu C."/>
            <person name="Bowers J.E."/>
            <person name="Van der Hulst R."/>
            <person name="Ayyampalayam S."/>
            <person name="Mercati F."/>
            <person name="Riccardi P."/>
            <person name="McKain M.R."/>
            <person name="Kakrana A."/>
            <person name="Tang H."/>
            <person name="Ray J."/>
            <person name="Groenendijk J."/>
            <person name="Arikit S."/>
            <person name="Mathioni S.M."/>
            <person name="Nakano M."/>
            <person name="Shan H."/>
            <person name="Telgmann-Rauber A."/>
            <person name="Kanno A."/>
            <person name="Yue Z."/>
            <person name="Chen H."/>
            <person name="Li W."/>
            <person name="Chen Y."/>
            <person name="Xu X."/>
            <person name="Zhang Y."/>
            <person name="Luo S."/>
            <person name="Chen H."/>
            <person name="Gao J."/>
            <person name="Mao Z."/>
            <person name="Pires J.C."/>
            <person name="Luo M."/>
            <person name="Kudrna D."/>
            <person name="Wing R.A."/>
            <person name="Meyers B.C."/>
            <person name="Yi K."/>
            <person name="Kong H."/>
            <person name="Lavrijsen P."/>
            <person name="Sunseri F."/>
            <person name="Falavigna A."/>
            <person name="Ye Y."/>
            <person name="Leebens-Mack J.H."/>
            <person name="Chen G."/>
        </authorList>
    </citation>
    <scope>NUCLEOTIDE SEQUENCE [LARGE SCALE GENOMIC DNA]</scope>
    <source>
        <strain evidence="9">cv. DH0086</strain>
    </source>
</reference>
<dbReference type="InterPro" id="IPR053793">
    <property type="entry name" value="PB1-like"/>
</dbReference>
<dbReference type="Pfam" id="PF22922">
    <property type="entry name" value="GAF_NLP"/>
    <property type="match status" value="2"/>
</dbReference>
<evidence type="ECO:0000313" key="8">
    <source>
        <dbReference type="EMBL" id="ONK71922.1"/>
    </source>
</evidence>
<keyword evidence="3" id="KW-0804">Transcription</keyword>
<dbReference type="InterPro" id="IPR003035">
    <property type="entry name" value="RWP-RK_dom"/>
</dbReference>
<feature type="domain" description="PB1" evidence="7">
    <location>
        <begin position="829"/>
        <end position="912"/>
    </location>
</feature>
<dbReference type="PROSITE" id="PS51519">
    <property type="entry name" value="RWP_RK"/>
    <property type="match status" value="1"/>
</dbReference>
<dbReference type="GO" id="GO:0003700">
    <property type="term" value="F:DNA-binding transcription factor activity"/>
    <property type="evidence" value="ECO:0007669"/>
    <property type="project" value="InterPro"/>
</dbReference>
<feature type="region of interest" description="Disordered" evidence="5">
    <location>
        <begin position="737"/>
        <end position="783"/>
    </location>
</feature>
<gene>
    <name evidence="8" type="ORF">A4U43_C04F13790</name>
</gene>
<dbReference type="SMART" id="SM00666">
    <property type="entry name" value="PB1"/>
    <property type="match status" value="1"/>
</dbReference>
<dbReference type="AlphaFoldDB" id="A0A5P1F156"/>
<dbReference type="CDD" id="cd06407">
    <property type="entry name" value="PB1_NLP"/>
    <property type="match status" value="1"/>
</dbReference>
<dbReference type="InterPro" id="IPR055081">
    <property type="entry name" value="NLP1-9_GAF"/>
</dbReference>
<dbReference type="Gene3D" id="3.10.20.90">
    <property type="entry name" value="Phosphatidylinositol 3-kinase Catalytic Subunit, Chain A, domain 1"/>
    <property type="match status" value="1"/>
</dbReference>
<accession>A0A5P1F156</accession>
<feature type="domain" description="RWP-RK" evidence="6">
    <location>
        <begin position="589"/>
        <end position="670"/>
    </location>
</feature>
<organism evidence="8 9">
    <name type="scientific">Asparagus officinalis</name>
    <name type="common">Garden asparagus</name>
    <dbReference type="NCBI Taxonomy" id="4686"/>
    <lineage>
        <taxon>Eukaryota</taxon>
        <taxon>Viridiplantae</taxon>
        <taxon>Streptophyta</taxon>
        <taxon>Embryophyta</taxon>
        <taxon>Tracheophyta</taxon>
        <taxon>Spermatophyta</taxon>
        <taxon>Magnoliopsida</taxon>
        <taxon>Liliopsida</taxon>
        <taxon>Asparagales</taxon>
        <taxon>Asparagaceae</taxon>
        <taxon>Asparagoideae</taxon>
        <taxon>Asparagus</taxon>
    </lineage>
</organism>
<evidence type="ECO:0000259" key="6">
    <source>
        <dbReference type="PROSITE" id="PS51519"/>
    </source>
</evidence>
<dbReference type="SUPFAM" id="SSF54277">
    <property type="entry name" value="CAD &amp; PB1 domains"/>
    <property type="match status" value="1"/>
</dbReference>
<dbReference type="Pfam" id="PF00564">
    <property type="entry name" value="PB1"/>
    <property type="match status" value="1"/>
</dbReference>
<evidence type="ECO:0000256" key="5">
    <source>
        <dbReference type="SAM" id="MobiDB-lite"/>
    </source>
</evidence>
<dbReference type="OMA" id="MENMSGM"/>
<feature type="compositionally biased region" description="Basic and acidic residues" evidence="5">
    <location>
        <begin position="751"/>
        <end position="764"/>
    </location>
</feature>
<keyword evidence="9" id="KW-1185">Reference proteome</keyword>
<dbReference type="InterPro" id="IPR000270">
    <property type="entry name" value="PB1_dom"/>
</dbReference>
<evidence type="ECO:0000259" key="7">
    <source>
        <dbReference type="PROSITE" id="PS51745"/>
    </source>
</evidence>
<dbReference type="EMBL" id="CM007384">
    <property type="protein sequence ID" value="ONK71922.1"/>
    <property type="molecule type" value="Genomic_DNA"/>
</dbReference>
<feature type="region of interest" description="Disordered" evidence="5">
    <location>
        <begin position="795"/>
        <end position="823"/>
    </location>
</feature>
<protein>
    <recommendedName>
        <fullName evidence="10">PB1 domain-containing protein</fullName>
    </recommendedName>
</protein>
<evidence type="ECO:0000256" key="4">
    <source>
        <dbReference type="ARBA" id="ARBA00023242"/>
    </source>
</evidence>
<evidence type="ECO:0000256" key="2">
    <source>
        <dbReference type="ARBA" id="ARBA00023125"/>
    </source>
</evidence>
<evidence type="ECO:0000256" key="3">
    <source>
        <dbReference type="ARBA" id="ARBA00023163"/>
    </source>
</evidence>
<keyword evidence="1" id="KW-0805">Transcription regulation</keyword>
<dbReference type="GO" id="GO:0003677">
    <property type="term" value="F:DNA binding"/>
    <property type="evidence" value="ECO:0007669"/>
    <property type="project" value="UniProtKB-KW"/>
</dbReference>
<dbReference type="OrthoDB" id="6270329at2759"/>
<keyword evidence="4" id="KW-0539">Nucleus</keyword>
<evidence type="ECO:0008006" key="10">
    <source>
        <dbReference type="Google" id="ProtNLM"/>
    </source>
</evidence>
<proteinExistence type="predicted"/>
<dbReference type="PROSITE" id="PS51745">
    <property type="entry name" value="PB1"/>
    <property type="match status" value="1"/>
</dbReference>
<feature type="region of interest" description="Disordered" evidence="5">
    <location>
        <begin position="1"/>
        <end position="23"/>
    </location>
</feature>
<dbReference type="InterPro" id="IPR034891">
    <property type="entry name" value="PB1_NLP"/>
</dbReference>
<sequence>MNLNSAMEDSGARKTECSPERSLSDSAVDFDLMDEILSGDCWLQTPDYSDLFQPSGSAPSPFFPLLDISNHGSNAILAETDNREETPPNSSSEQGLNLLVQPRSPTPPLKDRLIHALKCIKESQRDCDVLVQIWVPIRRGGRHFLSTSGQPFWLDAENQGLDSYREVSTSYRFSAEENSNEAVGLPSRVFLGRVPEWTPDVRYFSSYEYPRVDHAQRYNVCGTIALPVFERDSRSCLGVLEVVLTRQKINYSSDLESICSALQAVDLRSYDVLSVPRVKVSNNSYQAALPEIQQVLKVVCETHNLPLAQTWITCIQQDKQGCRHSNENYKECVSTVDVACYVNDPSMLSFHEACSEHHLFRGQGVAGKAFTTNQPCFSPDVTSFTKTEYPLSHHAKLFNLRGTVAIRLRSFHTGKADFVLEFFLPVNCIESEEQRLMLNSLSTTIQQVCQSLRVVTAKELEDEAMLEVDESYPSDFLFDESFSEGGQGIDERNVFSSGSPSTGISIEVPSLIVNVTEVQEKEEHGLLPSSTHLEFRKQDIEELKVTNNWNTSESGLSKSRIFYESEQLPQSTADEKDNVCSDITLPQARKTTEKRRAKTEKTVSLQVLRQYFAGSLKDAAKSIGVCPTTLKRICRQHGITRWPSRKIKKVGRSLKKLQVVIDSVQGAEGTFQFSSVYENFAKISSPNKELLEKQTDHPGSSNTLQQLEGRFSSHTSASNSLSSASCSQSSSSSLGCSSGSKQLIHTSQPAIKHEVPTEENKIENSEVELWSSSREPPRPLVRSQSHHAFVHHPTLENSSLLTKRSQSHRALAEHPSLENPSQLQKRSEVYKIKAIYREEKVRFRLQPDWGFRELKQETVKRFHITDVNSVDIKYLDDDSEWVLLTCDADLQECIDVYKSSNSGVIKMSVHHVASAVVTVNLC</sequence>
<keyword evidence="2" id="KW-0238">DNA-binding</keyword>
<feature type="compositionally biased region" description="Basic and acidic residues" evidence="5">
    <location>
        <begin position="10"/>
        <end position="23"/>
    </location>
</feature>
<dbReference type="PANTHER" id="PTHR32002">
    <property type="entry name" value="PROTEIN NLP8"/>
    <property type="match status" value="1"/>
</dbReference>
<evidence type="ECO:0000256" key="1">
    <source>
        <dbReference type="ARBA" id="ARBA00023015"/>
    </source>
</evidence>
<dbReference type="Gramene" id="ONK71922">
    <property type="protein sequence ID" value="ONK71922"/>
    <property type="gene ID" value="A4U43_C04F13790"/>
</dbReference>